<reference evidence="2 3" key="1">
    <citation type="journal article" date="2012" name="MBio">
        <title>Identification of a highly transmissible animal-independent Staphylococcus aureus ST398 clone with distinct genomic and cell adhesion properties.</title>
        <authorList>
            <person name="Uhlemann A.C."/>
            <person name="Porcella S.F."/>
            <person name="Trivedi S."/>
            <person name="Sullivan S.B."/>
            <person name="Hafer C."/>
            <person name="Kennedy A.D."/>
            <person name="Barbian K.D."/>
            <person name="McCarthy A.J."/>
            <person name="Street C."/>
            <person name="Hirschberg D.L."/>
            <person name="Lipkin W.I."/>
            <person name="Lindsay J.A."/>
            <person name="DeLeo F.R."/>
            <person name="Lowy F.D."/>
        </authorList>
    </citation>
    <scope>NUCLEOTIDE SEQUENCE [LARGE SCALE GENOMIC DNA]</scope>
    <source>
        <strain evidence="2 3">DR10</strain>
    </source>
</reference>
<keyword evidence="1" id="KW-0472">Membrane</keyword>
<sequence length="148" mass="17487">MMKKKYILKVVVVIIIGLVVVACVTHKHRKDYYIETQEKRIDLYFKYNLNNYSSMKVTSFKKNPMGGYFIKGFVNNKNNYKFDAVIFSDTNKQFKGDLGYKEDKIGELFREKDAKDRLNVDEIIEKEHLDKSDYVAEPPLFFFSGRLE</sequence>
<evidence type="ECO:0000313" key="3">
    <source>
        <dbReference type="Proteomes" id="UP000003093"/>
    </source>
</evidence>
<protein>
    <recommendedName>
        <fullName evidence="4">DUF1433 domain-containing protein</fullName>
    </recommendedName>
</protein>
<evidence type="ECO:0000256" key="1">
    <source>
        <dbReference type="SAM" id="Phobius"/>
    </source>
</evidence>
<evidence type="ECO:0000313" key="2">
    <source>
        <dbReference type="EMBL" id="EIA15580.1"/>
    </source>
</evidence>
<name>A0ABC9Q441_STAA5</name>
<keyword evidence="1" id="KW-0812">Transmembrane</keyword>
<dbReference type="Gene3D" id="3.10.450.130">
    <property type="entry name" value="folded 79 residue fragment of lin0334 like domains"/>
    <property type="match status" value="1"/>
</dbReference>
<proteinExistence type="predicted"/>
<keyword evidence="1" id="KW-1133">Transmembrane helix</keyword>
<dbReference type="EMBL" id="AIDT01000001">
    <property type="protein sequence ID" value="EIA15580.1"/>
    <property type="molecule type" value="Genomic_DNA"/>
</dbReference>
<dbReference type="Proteomes" id="UP000003093">
    <property type="component" value="Unassembled WGS sequence"/>
</dbReference>
<dbReference type="Pfam" id="PF07252">
    <property type="entry name" value="DUF1433"/>
    <property type="match status" value="1"/>
</dbReference>
<dbReference type="AlphaFoldDB" id="A0ABC9Q441"/>
<comment type="caution">
    <text evidence="2">The sequence shown here is derived from an EMBL/GenBank/DDBJ whole genome shotgun (WGS) entry which is preliminary data.</text>
</comment>
<evidence type="ECO:0008006" key="4">
    <source>
        <dbReference type="Google" id="ProtNLM"/>
    </source>
</evidence>
<dbReference type="InterPro" id="IPR009881">
    <property type="entry name" value="DUF1433"/>
</dbReference>
<accession>A0ABC9Q441</accession>
<feature type="transmembrane region" description="Helical" evidence="1">
    <location>
        <begin position="6"/>
        <end position="24"/>
    </location>
</feature>
<dbReference type="PROSITE" id="PS51257">
    <property type="entry name" value="PROKAR_LIPOPROTEIN"/>
    <property type="match status" value="1"/>
</dbReference>
<organism evidence="2 3">
    <name type="scientific">Staphylococcus aureus subsp. aureus DR10</name>
    <dbReference type="NCBI Taxonomy" id="1155079"/>
    <lineage>
        <taxon>Bacteria</taxon>
        <taxon>Bacillati</taxon>
        <taxon>Bacillota</taxon>
        <taxon>Bacilli</taxon>
        <taxon>Bacillales</taxon>
        <taxon>Staphylococcaceae</taxon>
        <taxon>Staphylococcus</taxon>
    </lineage>
</organism>
<gene>
    <name evidence="2" type="ORF">ST398NM02_1878</name>
</gene>